<dbReference type="EMBL" id="NEVH01021226">
    <property type="protein sequence ID" value="PNF19712.1"/>
    <property type="molecule type" value="Genomic_DNA"/>
</dbReference>
<proteinExistence type="predicted"/>
<dbReference type="Proteomes" id="UP000235965">
    <property type="component" value="Unassembled WGS sequence"/>
</dbReference>
<evidence type="ECO:0000313" key="2">
    <source>
        <dbReference type="Proteomes" id="UP000235965"/>
    </source>
</evidence>
<name>A0A2J7PTQ2_9NEOP</name>
<keyword evidence="2" id="KW-1185">Reference proteome</keyword>
<protein>
    <recommendedName>
        <fullName evidence="3">Endonuclease-reverse transcriptase</fullName>
    </recommendedName>
</protein>
<reference evidence="1 2" key="1">
    <citation type="submission" date="2017-12" db="EMBL/GenBank/DDBJ databases">
        <title>Hemimetabolous genomes reveal molecular basis of termite eusociality.</title>
        <authorList>
            <person name="Harrison M.C."/>
            <person name="Jongepier E."/>
            <person name="Robertson H.M."/>
            <person name="Arning N."/>
            <person name="Bitard-Feildel T."/>
            <person name="Chao H."/>
            <person name="Childers C.P."/>
            <person name="Dinh H."/>
            <person name="Doddapaneni H."/>
            <person name="Dugan S."/>
            <person name="Gowin J."/>
            <person name="Greiner C."/>
            <person name="Han Y."/>
            <person name="Hu H."/>
            <person name="Hughes D.S.T."/>
            <person name="Huylmans A.-K."/>
            <person name="Kemena C."/>
            <person name="Kremer L.P.M."/>
            <person name="Lee S.L."/>
            <person name="Lopez-Ezquerra A."/>
            <person name="Mallet L."/>
            <person name="Monroy-Kuhn J.M."/>
            <person name="Moser A."/>
            <person name="Murali S.C."/>
            <person name="Muzny D.M."/>
            <person name="Otani S."/>
            <person name="Piulachs M.-D."/>
            <person name="Poelchau M."/>
            <person name="Qu J."/>
            <person name="Schaub F."/>
            <person name="Wada-Katsumata A."/>
            <person name="Worley K.C."/>
            <person name="Xie Q."/>
            <person name="Ylla G."/>
            <person name="Poulsen M."/>
            <person name="Gibbs R.A."/>
            <person name="Schal C."/>
            <person name="Richards S."/>
            <person name="Belles X."/>
            <person name="Korb J."/>
            <person name="Bornberg-Bauer E."/>
        </authorList>
    </citation>
    <scope>NUCLEOTIDE SEQUENCE [LARGE SCALE GENOMIC DNA]</scope>
    <source>
        <tissue evidence="1">Whole body</tissue>
    </source>
</reference>
<sequence length="113" mass="13444">IILPVVLYGCETWSLTFREELRGVRRIFGQKRDEVTGGWRKLHNEELHNLYSSPSIIGIRILARKPEGKRQLREPRYKWVENIKKDGMAWIYLAQNRDQWIALVNTVMNIRIP</sequence>
<gene>
    <name evidence="1" type="ORF">B7P43_G15306</name>
</gene>
<evidence type="ECO:0008006" key="3">
    <source>
        <dbReference type="Google" id="ProtNLM"/>
    </source>
</evidence>
<dbReference type="InParanoid" id="A0A2J7PTQ2"/>
<organism evidence="1 2">
    <name type="scientific">Cryptotermes secundus</name>
    <dbReference type="NCBI Taxonomy" id="105785"/>
    <lineage>
        <taxon>Eukaryota</taxon>
        <taxon>Metazoa</taxon>
        <taxon>Ecdysozoa</taxon>
        <taxon>Arthropoda</taxon>
        <taxon>Hexapoda</taxon>
        <taxon>Insecta</taxon>
        <taxon>Pterygota</taxon>
        <taxon>Neoptera</taxon>
        <taxon>Polyneoptera</taxon>
        <taxon>Dictyoptera</taxon>
        <taxon>Blattodea</taxon>
        <taxon>Blattoidea</taxon>
        <taxon>Termitoidae</taxon>
        <taxon>Kalotermitidae</taxon>
        <taxon>Cryptotermitinae</taxon>
        <taxon>Cryptotermes</taxon>
    </lineage>
</organism>
<evidence type="ECO:0000313" key="1">
    <source>
        <dbReference type="EMBL" id="PNF19712.1"/>
    </source>
</evidence>
<dbReference type="AlphaFoldDB" id="A0A2J7PTQ2"/>
<accession>A0A2J7PTQ2</accession>
<comment type="caution">
    <text evidence="1">The sequence shown here is derived from an EMBL/GenBank/DDBJ whole genome shotgun (WGS) entry which is preliminary data.</text>
</comment>
<feature type="non-terminal residue" evidence="1">
    <location>
        <position position="1"/>
    </location>
</feature>